<dbReference type="Proteomes" id="UP000474024">
    <property type="component" value="Unassembled WGS sequence"/>
</dbReference>
<dbReference type="CDD" id="cd07344">
    <property type="entry name" value="M48_yhfN_like"/>
    <property type="match status" value="1"/>
</dbReference>
<accession>A0A6L5YRP8</accession>
<dbReference type="RefSeq" id="WP_154429945.1">
    <property type="nucleotide sequence ID" value="NZ_VUNI01000012.1"/>
</dbReference>
<dbReference type="Pfam" id="PF01863">
    <property type="entry name" value="YgjP-like"/>
    <property type="match status" value="1"/>
</dbReference>
<dbReference type="InterPro" id="IPR002725">
    <property type="entry name" value="YgjP-like_metallopeptidase"/>
</dbReference>
<organism evidence="2 3">
    <name type="scientific">Roseburia porci</name>
    <dbReference type="NCBI Taxonomy" id="2605790"/>
    <lineage>
        <taxon>Bacteria</taxon>
        <taxon>Bacillati</taxon>
        <taxon>Bacillota</taxon>
        <taxon>Clostridia</taxon>
        <taxon>Lachnospirales</taxon>
        <taxon>Lachnospiraceae</taxon>
        <taxon>Roseburia</taxon>
    </lineage>
</organism>
<evidence type="ECO:0000313" key="2">
    <source>
        <dbReference type="EMBL" id="MST74978.1"/>
    </source>
</evidence>
<name>A0A6L5YRP8_9FIRM</name>
<keyword evidence="3" id="KW-1185">Reference proteome</keyword>
<evidence type="ECO:0000259" key="1">
    <source>
        <dbReference type="Pfam" id="PF01863"/>
    </source>
</evidence>
<comment type="caution">
    <text evidence="2">The sequence shown here is derived from an EMBL/GenBank/DDBJ whole genome shotgun (WGS) entry which is preliminary data.</text>
</comment>
<dbReference type="InterPro" id="IPR053136">
    <property type="entry name" value="UTP_pyrophosphatase-like"/>
</dbReference>
<dbReference type="PANTHER" id="PTHR30399">
    <property type="entry name" value="UNCHARACTERIZED PROTEIN YGJP"/>
    <property type="match status" value="1"/>
</dbReference>
<sequence length="188" mass="22777">MKQNRTQLFEVDGLQVQLIQKDIKNMYLRYKGESDTVLVSAPFSMRERDIVHFIRDRREWIEDAKRRWQERSEERPEMTKEEAWKAWVYLKEEIQKLLNLWAPQMGVIPGGFKIRQMKTRWGSCNVRTHHMTFNLALAHVPYECLEYVVVHELSHLIEPSHNERFWRTMETYLPDAKLRRKKLKGYSV</sequence>
<gene>
    <name evidence="2" type="ORF">FYJ75_08035</name>
</gene>
<evidence type="ECO:0000313" key="3">
    <source>
        <dbReference type="Proteomes" id="UP000474024"/>
    </source>
</evidence>
<protein>
    <submittedName>
        <fullName evidence="2">M48 family metallopeptidase</fullName>
    </submittedName>
</protein>
<dbReference type="Gene3D" id="3.30.2010.10">
    <property type="entry name" value="Metalloproteases ('zincins'), catalytic domain"/>
    <property type="match status" value="1"/>
</dbReference>
<dbReference type="AlphaFoldDB" id="A0A6L5YRP8"/>
<dbReference type="PANTHER" id="PTHR30399:SF1">
    <property type="entry name" value="UTP PYROPHOSPHATASE"/>
    <property type="match status" value="1"/>
</dbReference>
<proteinExistence type="predicted"/>
<feature type="domain" description="YgjP-like metallopeptidase" evidence="1">
    <location>
        <begin position="90"/>
        <end position="184"/>
    </location>
</feature>
<reference evidence="2 3" key="1">
    <citation type="submission" date="2019-08" db="EMBL/GenBank/DDBJ databases">
        <title>In-depth cultivation of the pig gut microbiome towards novel bacterial diversity and tailored functional studies.</title>
        <authorList>
            <person name="Wylensek D."/>
            <person name="Hitch T.C.A."/>
            <person name="Clavel T."/>
        </authorList>
    </citation>
    <scope>NUCLEOTIDE SEQUENCE [LARGE SCALE GENOMIC DNA]</scope>
    <source>
        <strain evidence="2 3">MUC/MUC-530-WT-4D</strain>
    </source>
</reference>
<dbReference type="EMBL" id="VUNI01000012">
    <property type="protein sequence ID" value="MST74978.1"/>
    <property type="molecule type" value="Genomic_DNA"/>
</dbReference>